<proteinExistence type="inferred from homology"/>
<dbReference type="AlphaFoldDB" id="A0A941DI92"/>
<feature type="domain" description="TonB-dependent receptor-like beta-barrel" evidence="13">
    <location>
        <begin position="281"/>
        <end position="713"/>
    </location>
</feature>
<dbReference type="InterPro" id="IPR037066">
    <property type="entry name" value="Plug_dom_sf"/>
</dbReference>
<dbReference type="SUPFAM" id="SSF56935">
    <property type="entry name" value="Porins"/>
    <property type="match status" value="1"/>
</dbReference>
<evidence type="ECO:0000259" key="14">
    <source>
        <dbReference type="Pfam" id="PF07715"/>
    </source>
</evidence>
<dbReference type="Pfam" id="PF07715">
    <property type="entry name" value="Plug"/>
    <property type="match status" value="1"/>
</dbReference>
<name>A0A941DI92_9BURK</name>
<keyword evidence="5 10" id="KW-0812">Transmembrane</keyword>
<evidence type="ECO:0000256" key="4">
    <source>
        <dbReference type="ARBA" id="ARBA00022452"/>
    </source>
</evidence>
<dbReference type="CDD" id="cd01347">
    <property type="entry name" value="ligand_gated_channel"/>
    <property type="match status" value="1"/>
</dbReference>
<evidence type="ECO:0000256" key="3">
    <source>
        <dbReference type="ARBA" id="ARBA00022448"/>
    </source>
</evidence>
<dbReference type="Pfam" id="PF00593">
    <property type="entry name" value="TonB_dep_Rec_b-barrel"/>
    <property type="match status" value="1"/>
</dbReference>
<dbReference type="Proteomes" id="UP000680067">
    <property type="component" value="Unassembled WGS sequence"/>
</dbReference>
<keyword evidence="6 11" id="KW-0798">TonB box</keyword>
<dbReference type="InterPro" id="IPR036942">
    <property type="entry name" value="Beta-barrel_TonB_sf"/>
</dbReference>
<evidence type="ECO:0000313" key="15">
    <source>
        <dbReference type="EMBL" id="MBR7781258.1"/>
    </source>
</evidence>
<feature type="signal peptide" evidence="12">
    <location>
        <begin position="1"/>
        <end position="30"/>
    </location>
</feature>
<dbReference type="GO" id="GO:0009279">
    <property type="term" value="C:cell outer membrane"/>
    <property type="evidence" value="ECO:0007669"/>
    <property type="project" value="UniProtKB-SubCell"/>
</dbReference>
<dbReference type="InterPro" id="IPR039426">
    <property type="entry name" value="TonB-dep_rcpt-like"/>
</dbReference>
<dbReference type="PROSITE" id="PS52016">
    <property type="entry name" value="TONB_DEPENDENT_REC_3"/>
    <property type="match status" value="1"/>
</dbReference>
<dbReference type="RefSeq" id="WP_212686629.1">
    <property type="nucleotide sequence ID" value="NZ_JAGSPN010000002.1"/>
</dbReference>
<gene>
    <name evidence="15" type="ORF">KDM89_03805</name>
</gene>
<evidence type="ECO:0000256" key="8">
    <source>
        <dbReference type="ARBA" id="ARBA00023170"/>
    </source>
</evidence>
<organism evidence="15 16">
    <name type="scientific">Undibacterium luofuense</name>
    <dbReference type="NCBI Taxonomy" id="2828733"/>
    <lineage>
        <taxon>Bacteria</taxon>
        <taxon>Pseudomonadati</taxon>
        <taxon>Pseudomonadota</taxon>
        <taxon>Betaproteobacteria</taxon>
        <taxon>Burkholderiales</taxon>
        <taxon>Oxalobacteraceae</taxon>
        <taxon>Undibacterium</taxon>
    </lineage>
</organism>
<dbReference type="InterPro" id="IPR000531">
    <property type="entry name" value="Beta-barrel_TonB"/>
</dbReference>
<dbReference type="Gene3D" id="2.170.130.10">
    <property type="entry name" value="TonB-dependent receptor, plug domain"/>
    <property type="match status" value="1"/>
</dbReference>
<evidence type="ECO:0000256" key="5">
    <source>
        <dbReference type="ARBA" id="ARBA00022692"/>
    </source>
</evidence>
<dbReference type="PANTHER" id="PTHR40980:SF4">
    <property type="entry name" value="TONB-DEPENDENT RECEPTOR-LIKE BETA-BARREL DOMAIN-CONTAINING PROTEIN"/>
    <property type="match status" value="1"/>
</dbReference>
<feature type="domain" description="TonB-dependent receptor plug" evidence="14">
    <location>
        <begin position="76"/>
        <end position="171"/>
    </location>
</feature>
<keyword evidence="9 10" id="KW-0998">Cell outer membrane</keyword>
<dbReference type="EMBL" id="JAGSPN010000002">
    <property type="protein sequence ID" value="MBR7781258.1"/>
    <property type="molecule type" value="Genomic_DNA"/>
</dbReference>
<keyword evidence="7 10" id="KW-0472">Membrane</keyword>
<evidence type="ECO:0000256" key="11">
    <source>
        <dbReference type="RuleBase" id="RU003357"/>
    </source>
</evidence>
<reference evidence="15" key="1">
    <citation type="submission" date="2021-04" db="EMBL/GenBank/DDBJ databases">
        <title>novel species isolated from subtropical streams in China.</title>
        <authorList>
            <person name="Lu H."/>
        </authorList>
    </citation>
    <scope>NUCLEOTIDE SEQUENCE</scope>
    <source>
        <strain evidence="15">LFS511W</strain>
    </source>
</reference>
<dbReference type="InterPro" id="IPR012910">
    <property type="entry name" value="Plug_dom"/>
</dbReference>
<keyword evidence="12" id="KW-0732">Signal</keyword>
<evidence type="ECO:0000256" key="2">
    <source>
        <dbReference type="ARBA" id="ARBA00009810"/>
    </source>
</evidence>
<sequence length="752" mass="82125">MKNQKAKMPNTSKRMLTLAVMMTLPVFAHAQQAPETPVKEAPKKAADVKKAVPDTGAVQKVEVQGAKGYDERRQDTATKIVVTQEEIVRFGDTTVGDVLKRLPGVTIGGVQGRGGEIRMRGLGAGYTQILLNGEPSPPGFSLDSISPDLIERIEVIRAATAELSTQAVAGAINIVLKRAIQTAQREIKAGGQSDGGKYGANVNFQISDKAGAMSYSVSGNLNHGKFERPSYSTTQYFDTTGKQTGNQRTDSNNWGTFDGLGMSPRVNWNLPNGDIITSQSFINANRFRGYNSEVTSAPSGPQPQYLSDMQRVTSEFAMLRSNLNWIHRMADSAKLDVKFGVNLNKRESDVDLAGFGNNGASILNRSTSSTGTAKGWTTSGKYSAPFIEDHSVVIGWDAEYSKRNETRTQADVVSADPVTGNKLTPINLNEDFDATVSRLALFAQDEWNVTKQWSVYAGLRWEGLETKSSGNTYADVKNRSSVFSPILQTLYKLPDSKNDQLRFGLTRTYKAPDTNSLIPRRFLSTDNKQTNPDSTGNPNLKPELAWGLDLAYEHYMPQGGVLSASVYMRKITDVVITQLNLIDGRWVSMPANAGNATTKGIELDAKMPLRALMENAPSIDLRANASFNFSNLSSVPGPNNRLASQTPVSANVGVDYKIDGTPLTVGGNYGYQGAGEVRIAADRTAYATPKRVVDVYALWKFDPKTSLRASVSNWLHQDNLSQSTYYNTAGSIVQTNYTPTTVTFRAMFEHKF</sequence>
<evidence type="ECO:0000256" key="10">
    <source>
        <dbReference type="PROSITE-ProRule" id="PRU01360"/>
    </source>
</evidence>
<evidence type="ECO:0000259" key="13">
    <source>
        <dbReference type="Pfam" id="PF00593"/>
    </source>
</evidence>
<evidence type="ECO:0000256" key="6">
    <source>
        <dbReference type="ARBA" id="ARBA00023077"/>
    </source>
</evidence>
<keyword evidence="8 15" id="KW-0675">Receptor</keyword>
<evidence type="ECO:0000256" key="7">
    <source>
        <dbReference type="ARBA" id="ARBA00023136"/>
    </source>
</evidence>
<comment type="similarity">
    <text evidence="2 10 11">Belongs to the TonB-dependent receptor family.</text>
</comment>
<feature type="chain" id="PRO_5037072057" evidence="12">
    <location>
        <begin position="31"/>
        <end position="752"/>
    </location>
</feature>
<protein>
    <submittedName>
        <fullName evidence="15">TonB-dependent receptor</fullName>
    </submittedName>
</protein>
<keyword evidence="16" id="KW-1185">Reference proteome</keyword>
<keyword evidence="4 10" id="KW-1134">Transmembrane beta strand</keyword>
<dbReference type="PANTHER" id="PTHR40980">
    <property type="entry name" value="PLUG DOMAIN-CONTAINING PROTEIN"/>
    <property type="match status" value="1"/>
</dbReference>
<accession>A0A941DI92</accession>
<evidence type="ECO:0000256" key="1">
    <source>
        <dbReference type="ARBA" id="ARBA00004571"/>
    </source>
</evidence>
<evidence type="ECO:0000313" key="16">
    <source>
        <dbReference type="Proteomes" id="UP000680067"/>
    </source>
</evidence>
<comment type="subcellular location">
    <subcellularLocation>
        <location evidence="1 10">Cell outer membrane</location>
        <topology evidence="1 10">Multi-pass membrane protein</topology>
    </subcellularLocation>
</comment>
<keyword evidence="3 10" id="KW-0813">Transport</keyword>
<evidence type="ECO:0000256" key="12">
    <source>
        <dbReference type="SAM" id="SignalP"/>
    </source>
</evidence>
<dbReference type="Gene3D" id="2.40.170.20">
    <property type="entry name" value="TonB-dependent receptor, beta-barrel domain"/>
    <property type="match status" value="1"/>
</dbReference>
<evidence type="ECO:0000256" key="9">
    <source>
        <dbReference type="ARBA" id="ARBA00023237"/>
    </source>
</evidence>
<comment type="caution">
    <text evidence="15">The sequence shown here is derived from an EMBL/GenBank/DDBJ whole genome shotgun (WGS) entry which is preliminary data.</text>
</comment>